<keyword evidence="1 5" id="KW-0963">Cytoplasm</keyword>
<dbReference type="InterPro" id="IPR011033">
    <property type="entry name" value="PRC_barrel-like_sf"/>
</dbReference>
<protein>
    <recommendedName>
        <fullName evidence="5">Ribosome maturation factor RimM</fullName>
    </recommendedName>
</protein>
<comment type="domain">
    <text evidence="5">The PRC barrel domain binds ribosomal protein uS19.</text>
</comment>
<dbReference type="Pfam" id="PF01782">
    <property type="entry name" value="RimM"/>
    <property type="match status" value="1"/>
</dbReference>
<organism evidence="9 10">
    <name type="scientific">Halolactibacillus halophilus</name>
    <dbReference type="NCBI Taxonomy" id="306540"/>
    <lineage>
        <taxon>Bacteria</taxon>
        <taxon>Bacillati</taxon>
        <taxon>Bacillota</taxon>
        <taxon>Bacilli</taxon>
        <taxon>Bacillales</taxon>
        <taxon>Bacillaceae</taxon>
        <taxon>Halolactibacillus</taxon>
    </lineage>
</organism>
<dbReference type="SUPFAM" id="SSF50447">
    <property type="entry name" value="Translation proteins"/>
    <property type="match status" value="1"/>
</dbReference>
<dbReference type="InterPro" id="IPR036976">
    <property type="entry name" value="RimM_N_sf"/>
</dbReference>
<dbReference type="NCBIfam" id="TIGR02273">
    <property type="entry name" value="16S_RimM"/>
    <property type="match status" value="1"/>
</dbReference>
<reference evidence="9 10" key="1">
    <citation type="submission" date="2016-10" db="EMBL/GenBank/DDBJ databases">
        <authorList>
            <person name="de Groot N.N."/>
        </authorList>
    </citation>
    <scope>NUCLEOTIDE SEQUENCE [LARGE SCALE GENOMIC DNA]</scope>
    <source>
        <strain evidence="9 10">DSM 17073</strain>
    </source>
</reference>
<comment type="subunit">
    <text evidence="5">Binds ribosomal protein uS19.</text>
</comment>
<dbReference type="RefSeq" id="WP_089829785.1">
    <property type="nucleotide sequence ID" value="NZ_BJWI01000002.1"/>
</dbReference>
<comment type="function">
    <text evidence="5">An accessory protein needed during the final step in the assembly of 30S ribosomal subunit, possibly for assembly of the head region. Essential for efficient processing of 16S rRNA. May be needed both before and after RbfA during the maturation of 16S rRNA. It has affinity for free ribosomal 30S subunits but not for 70S ribosomes.</text>
</comment>
<evidence type="ECO:0000256" key="1">
    <source>
        <dbReference type="ARBA" id="ARBA00022490"/>
    </source>
</evidence>
<comment type="similarity">
    <text evidence="5">Belongs to the RimM family.</text>
</comment>
<keyword evidence="2 5" id="KW-0690">Ribosome biogenesis</keyword>
<dbReference type="GO" id="GO:0006364">
    <property type="term" value="P:rRNA processing"/>
    <property type="evidence" value="ECO:0007669"/>
    <property type="project" value="UniProtKB-UniRule"/>
</dbReference>
<dbReference type="EMBL" id="FOXC01000002">
    <property type="protein sequence ID" value="SFO98535.1"/>
    <property type="molecule type" value="Genomic_DNA"/>
</dbReference>
<evidence type="ECO:0000259" key="7">
    <source>
        <dbReference type="Pfam" id="PF05239"/>
    </source>
</evidence>
<evidence type="ECO:0000313" key="8">
    <source>
        <dbReference type="EMBL" id="GEM00749.1"/>
    </source>
</evidence>
<keyword evidence="11" id="KW-1185">Reference proteome</keyword>
<name>A0A1I5LMS2_9BACI</name>
<dbReference type="InterPro" id="IPR027275">
    <property type="entry name" value="PRC-brl_dom"/>
</dbReference>
<evidence type="ECO:0000256" key="2">
    <source>
        <dbReference type="ARBA" id="ARBA00022517"/>
    </source>
</evidence>
<proteinExistence type="inferred from homology"/>
<dbReference type="AlphaFoldDB" id="A0A1I5LMS2"/>
<dbReference type="Proteomes" id="UP000242243">
    <property type="component" value="Unassembled WGS sequence"/>
</dbReference>
<reference evidence="8 11" key="2">
    <citation type="submission" date="2019-07" db="EMBL/GenBank/DDBJ databases">
        <title>Whole genome shotgun sequence of Halolactibacillus halophilus NBRC 100868.</title>
        <authorList>
            <person name="Hosoyama A."/>
            <person name="Uohara A."/>
            <person name="Ohji S."/>
            <person name="Ichikawa N."/>
        </authorList>
    </citation>
    <scope>NUCLEOTIDE SEQUENCE [LARGE SCALE GENOMIC DNA]</scope>
    <source>
        <strain evidence="8 11">NBRC 100868</strain>
    </source>
</reference>
<dbReference type="InterPro" id="IPR009000">
    <property type="entry name" value="Transl_B-barrel_sf"/>
</dbReference>
<feature type="domain" description="RimM N-terminal" evidence="6">
    <location>
        <begin position="7"/>
        <end position="88"/>
    </location>
</feature>
<dbReference type="Gene3D" id="2.30.30.240">
    <property type="entry name" value="PRC-barrel domain"/>
    <property type="match status" value="1"/>
</dbReference>
<evidence type="ECO:0000259" key="6">
    <source>
        <dbReference type="Pfam" id="PF01782"/>
    </source>
</evidence>
<dbReference type="PANTHER" id="PTHR33692">
    <property type="entry name" value="RIBOSOME MATURATION FACTOR RIMM"/>
    <property type="match status" value="1"/>
</dbReference>
<dbReference type="SUPFAM" id="SSF50346">
    <property type="entry name" value="PRC-barrel domain"/>
    <property type="match status" value="1"/>
</dbReference>
<accession>A0A1I5LMS2</accession>
<keyword evidence="4 5" id="KW-0143">Chaperone</keyword>
<dbReference type="OrthoDB" id="9810331at2"/>
<evidence type="ECO:0000313" key="10">
    <source>
        <dbReference type="Proteomes" id="UP000242243"/>
    </source>
</evidence>
<evidence type="ECO:0000256" key="5">
    <source>
        <dbReference type="HAMAP-Rule" id="MF_00014"/>
    </source>
</evidence>
<dbReference type="PANTHER" id="PTHR33692:SF1">
    <property type="entry name" value="RIBOSOME MATURATION FACTOR RIMM"/>
    <property type="match status" value="1"/>
</dbReference>
<dbReference type="STRING" id="306540.SAMN05421839_102142"/>
<dbReference type="EMBL" id="BJWI01000002">
    <property type="protein sequence ID" value="GEM00749.1"/>
    <property type="molecule type" value="Genomic_DNA"/>
</dbReference>
<dbReference type="Pfam" id="PF05239">
    <property type="entry name" value="PRC"/>
    <property type="match status" value="1"/>
</dbReference>
<dbReference type="GO" id="GO:0043022">
    <property type="term" value="F:ribosome binding"/>
    <property type="evidence" value="ECO:0007669"/>
    <property type="project" value="InterPro"/>
</dbReference>
<dbReference type="HAMAP" id="MF_00014">
    <property type="entry name" value="Ribosome_mat_RimM"/>
    <property type="match status" value="1"/>
</dbReference>
<keyword evidence="3 5" id="KW-0698">rRNA processing</keyword>
<gene>
    <name evidence="5 8" type="primary">rimM</name>
    <name evidence="8" type="ORF">HHA03_02810</name>
    <name evidence="9" type="ORF">SAMN05421839_102142</name>
</gene>
<feature type="domain" description="PRC-barrel" evidence="7">
    <location>
        <begin position="96"/>
        <end position="170"/>
    </location>
</feature>
<sequence>MTTYFNVGKIVNTHGIKGEVKIVRITDFDERFTPGNRLFLFKKDSNTPEIVTIKSHRQHKGFDMVLFEEYNNINDVEPLKESLLKITEAYQTPLEEDAYYYHEILGCGVKTTDGRVLGEIKEILSPGANDVWVVQQTGKKDLLIPYIEDVVTDVDIDKKQITIEPMEGLLSDED</sequence>
<evidence type="ECO:0000256" key="4">
    <source>
        <dbReference type="ARBA" id="ARBA00023186"/>
    </source>
</evidence>
<evidence type="ECO:0000256" key="3">
    <source>
        <dbReference type="ARBA" id="ARBA00022552"/>
    </source>
</evidence>
<evidence type="ECO:0000313" key="9">
    <source>
        <dbReference type="EMBL" id="SFO98535.1"/>
    </source>
</evidence>
<dbReference type="InterPro" id="IPR011961">
    <property type="entry name" value="RimM"/>
</dbReference>
<dbReference type="GO" id="GO:0005840">
    <property type="term" value="C:ribosome"/>
    <property type="evidence" value="ECO:0007669"/>
    <property type="project" value="InterPro"/>
</dbReference>
<dbReference type="Proteomes" id="UP000321547">
    <property type="component" value="Unassembled WGS sequence"/>
</dbReference>
<dbReference type="Gene3D" id="2.40.30.60">
    <property type="entry name" value="RimM"/>
    <property type="match status" value="1"/>
</dbReference>
<evidence type="ECO:0000313" key="11">
    <source>
        <dbReference type="Proteomes" id="UP000321547"/>
    </source>
</evidence>
<dbReference type="GO" id="GO:0005737">
    <property type="term" value="C:cytoplasm"/>
    <property type="evidence" value="ECO:0007669"/>
    <property type="project" value="UniProtKB-SubCell"/>
</dbReference>
<dbReference type="InterPro" id="IPR002676">
    <property type="entry name" value="RimM_N"/>
</dbReference>
<dbReference type="GO" id="GO:0042274">
    <property type="term" value="P:ribosomal small subunit biogenesis"/>
    <property type="evidence" value="ECO:0007669"/>
    <property type="project" value="UniProtKB-UniRule"/>
</dbReference>
<comment type="subcellular location">
    <subcellularLocation>
        <location evidence="5">Cytoplasm</location>
    </subcellularLocation>
</comment>